<evidence type="ECO:0000313" key="4">
    <source>
        <dbReference type="Proteomes" id="UP000309819"/>
    </source>
</evidence>
<dbReference type="Pfam" id="PF01841">
    <property type="entry name" value="Transglut_core"/>
    <property type="match status" value="1"/>
</dbReference>
<dbReference type="SMART" id="SM00460">
    <property type="entry name" value="TGc"/>
    <property type="match status" value="1"/>
</dbReference>
<evidence type="ECO:0000313" key="3">
    <source>
        <dbReference type="EMBL" id="TLP61141.1"/>
    </source>
</evidence>
<dbReference type="PANTHER" id="PTHR13174:SF3">
    <property type="entry name" value="D-GLUCURONYL C5-EPIMERASE"/>
    <property type="match status" value="1"/>
</dbReference>
<proteinExistence type="predicted"/>
<feature type="domain" description="Transglutaminase-like" evidence="2">
    <location>
        <begin position="1141"/>
        <end position="1199"/>
    </location>
</feature>
<keyword evidence="4" id="KW-1185">Reference proteome</keyword>
<dbReference type="EMBL" id="VAUO01000004">
    <property type="protein sequence ID" value="TLP61141.1"/>
    <property type="molecule type" value="Genomic_DNA"/>
</dbReference>
<evidence type="ECO:0000256" key="1">
    <source>
        <dbReference type="SAM" id="SignalP"/>
    </source>
</evidence>
<feature type="signal peptide" evidence="1">
    <location>
        <begin position="1"/>
        <end position="26"/>
    </location>
</feature>
<accession>A0A5R8Z695</accession>
<dbReference type="GO" id="GO:0005975">
    <property type="term" value="P:carbohydrate metabolic process"/>
    <property type="evidence" value="ECO:0007669"/>
    <property type="project" value="InterPro"/>
</dbReference>
<dbReference type="InterPro" id="IPR038765">
    <property type="entry name" value="Papain-like_cys_pep_sf"/>
</dbReference>
<sequence length="1399" mass="155425">MSHFNRGIVGLLLVATATFVSPAQHADAKTQQTNVDQAQHMTDGRGIPQLSIDGVGKVAHPAWTALYALAYAGVEDYDPSLGLKPDPQRFAASIVWLKENLVQDKNGLWIWPYTFDSTYNDVAIKAPWSSAFAQATGIQALLVHWKQTGDQSSLQAATKAARALFVPLSEGGFLFARGDDAWFEEIPQPVDNPSHILNGHMRVLLALHALADATGDKQYQQWFSKGTDTLLRWLPRYDAGYWLRYDLNPRKDELLFRLANPYGFSNPTVAIDKITLRDPLSGAESVLDVGRTTDAEGDNRIAGNDWGQVEQIGSRSVRRLQPVMGAREAPDSSGQMVAPFTYFYLKLPGQWRDNLRDQRYELTVDYFDEKPGNLDIQMRSISPQSTSFRALRDGALLLSGSAQWRQWKVAVQPRDLGYWVGKTYGAKHAQYLDQLAKVDGRLDAWRDISRAYLNTLPGAGYATVEPKAEQVPDQTPILPWYSMDKNGVLLMHIKDKDGDPDTGKAVYSPFIVALQAAEGSKMAGLQTILRKFNIDKERVKKAPAVQWLLDPRHQYKVGDATTYKFEFRNVYNDVETASPWQSSFAQTYVLKVLQSVYQEKAADAQALRALLNSTLQAYAVDVADGGLAHKVRLGGLFFEEVPNRTHVLNAQLSALPMIKQVSAIDRSSLGDTLVQQGVEALKNSIGQYDTGYWMRYDANPKKELLFQIDWIEGDTSPLIERIALQAPQFAKQVSLEVGSEKAFVGGSRITGLEWASVQVADGRQVRAFANGYAQHKEAVQGGARHNAFVLMQLPQKTFTDYLDIQPHRLVVHYKDVAAGRFAVKVQSINEGNVLDFTPLPNAVITTVGDQQWKDAVIEVRPQDMGWYKGADYQVFEVDQLEHIGKLTKDWFFNQYAERQRYYLEAKGAGRTVIDQPVYKAPFSAVDVSVMGASKTYDGFGFENALDGDPNNNYVAGVENQPVEFVDLKLARAVSRGTLHLKWENKLNYAGHVRVLALAGDGTVQHELAAQRPETGQDLEVKFASEQPVEAVRLEFSEFVGQPRLLARLIEVQAEATEKPSPAKVVTQPRQASAEVNGNLLDGHDPRNPLSVFRIPVTLKIKALSHELVADAHTEHEKILAFMHYIDGFSVGYARSLSPDDTVAERKGACGSFTNTLLALAAAQGMEGRVVSLLNYPKNDGHAVAEIKVDGHWQLYDPTYGAFYTRAGSERPLSFEALKAAYTAGEEVDIHHESSRAGAEAYLGKDIYTKAAPAGVLGADRPFYFPLQLSLSEKNRLEANEFGPKWQGASFIGAADTNQQQDWTLGGVTPGKRYQFEVVAQALGGELKGSDRAFRLIAVIKDAKGGEHTVSHVFDFTDGQPKTWKIPFVAYSEQQTISLRHEYVGPDYRYLRMQSYALVE</sequence>
<dbReference type="Pfam" id="PF06662">
    <property type="entry name" value="C5-epim_C"/>
    <property type="match status" value="2"/>
</dbReference>
<comment type="caution">
    <text evidence="3">The sequence shown here is derived from an EMBL/GenBank/DDBJ whole genome shotgun (WGS) entry which is preliminary data.</text>
</comment>
<dbReference type="Proteomes" id="UP000309819">
    <property type="component" value="Unassembled WGS sequence"/>
</dbReference>
<dbReference type="GO" id="GO:0047464">
    <property type="term" value="F:heparosan-N-sulfate-glucuronate 5-epimerase activity"/>
    <property type="evidence" value="ECO:0007669"/>
    <property type="project" value="InterPro"/>
</dbReference>
<dbReference type="OrthoDB" id="6850580at2"/>
<reference evidence="3 4" key="1">
    <citation type="submission" date="2019-05" db="EMBL/GenBank/DDBJ databases">
        <title>Pseudomonas sp. SC006 isolated from lettuce that can produce HBGAs.</title>
        <authorList>
            <person name="Wang D."/>
            <person name="Liao N."/>
            <person name="Liu D."/>
            <person name="Zhang Z."/>
            <person name="Zou S."/>
        </authorList>
    </citation>
    <scope>NUCLEOTIDE SEQUENCE [LARGE SCALE GENOMIC DNA]</scope>
    <source>
        <strain evidence="3 4">SC006</strain>
    </source>
</reference>
<dbReference type="Gene3D" id="3.10.620.30">
    <property type="match status" value="1"/>
</dbReference>
<dbReference type="SUPFAM" id="SSF48208">
    <property type="entry name" value="Six-hairpin glycosidases"/>
    <property type="match status" value="1"/>
</dbReference>
<name>A0A5R8Z695_9PSED</name>
<dbReference type="RefSeq" id="WP_138219495.1">
    <property type="nucleotide sequence ID" value="NZ_VAUO01000004.1"/>
</dbReference>
<dbReference type="InterPro" id="IPR010598">
    <property type="entry name" value="C5-epim_C"/>
</dbReference>
<feature type="chain" id="PRO_5024427924" description="Transglutaminase-like domain-containing protein" evidence="1">
    <location>
        <begin position="27"/>
        <end position="1399"/>
    </location>
</feature>
<evidence type="ECO:0000259" key="2">
    <source>
        <dbReference type="SMART" id="SM00460"/>
    </source>
</evidence>
<dbReference type="SUPFAM" id="SSF54001">
    <property type="entry name" value="Cysteine proteinases"/>
    <property type="match status" value="1"/>
</dbReference>
<dbReference type="GO" id="GO:0015012">
    <property type="term" value="P:heparan sulfate proteoglycan biosynthetic process"/>
    <property type="evidence" value="ECO:0007669"/>
    <property type="project" value="InterPro"/>
</dbReference>
<keyword evidence="1" id="KW-0732">Signal</keyword>
<dbReference type="InterPro" id="IPR039721">
    <property type="entry name" value="C5-epimerase"/>
</dbReference>
<dbReference type="InterPro" id="IPR002931">
    <property type="entry name" value="Transglutaminase-like"/>
</dbReference>
<organism evidence="3 4">
    <name type="scientific">Pseudomonas mosselii</name>
    <dbReference type="NCBI Taxonomy" id="78327"/>
    <lineage>
        <taxon>Bacteria</taxon>
        <taxon>Pseudomonadati</taxon>
        <taxon>Pseudomonadota</taxon>
        <taxon>Gammaproteobacteria</taxon>
        <taxon>Pseudomonadales</taxon>
        <taxon>Pseudomonadaceae</taxon>
        <taxon>Pseudomonas</taxon>
    </lineage>
</organism>
<dbReference type="PANTHER" id="PTHR13174">
    <property type="entry name" value="D-GLUCURONYL C5-EPIMERASE"/>
    <property type="match status" value="1"/>
</dbReference>
<gene>
    <name evidence="3" type="ORF">FEM01_11160</name>
</gene>
<protein>
    <recommendedName>
        <fullName evidence="2">Transglutaminase-like domain-containing protein</fullName>
    </recommendedName>
</protein>
<dbReference type="InterPro" id="IPR008928">
    <property type="entry name" value="6-hairpin_glycosidase_sf"/>
</dbReference>